<evidence type="ECO:0000313" key="2">
    <source>
        <dbReference type="Proteomes" id="UP000484875"/>
    </source>
</evidence>
<dbReference type="AlphaFoldDB" id="A0A845HGN1"/>
<protein>
    <submittedName>
        <fullName evidence="1">AbrB family transcriptional regulator</fullName>
    </submittedName>
</protein>
<dbReference type="SUPFAM" id="SSF89447">
    <property type="entry name" value="AbrB/MazE/MraZ-like"/>
    <property type="match status" value="1"/>
</dbReference>
<organism evidence="1 2">
    <name type="scientific">Duganella vulcania</name>
    <dbReference type="NCBI Taxonomy" id="2692166"/>
    <lineage>
        <taxon>Bacteria</taxon>
        <taxon>Pseudomonadati</taxon>
        <taxon>Pseudomonadota</taxon>
        <taxon>Betaproteobacteria</taxon>
        <taxon>Burkholderiales</taxon>
        <taxon>Oxalobacteraceae</taxon>
        <taxon>Telluria group</taxon>
        <taxon>Duganella</taxon>
    </lineage>
</organism>
<reference evidence="1 2" key="1">
    <citation type="submission" date="2019-12" db="EMBL/GenBank/DDBJ databases">
        <title>Novel species isolated from a subtropical stream in China.</title>
        <authorList>
            <person name="Lu H."/>
        </authorList>
    </citation>
    <scope>NUCLEOTIDE SEQUENCE [LARGE SCALE GENOMIC DNA]</scope>
    <source>
        <strain evidence="1 2">FT107W</strain>
    </source>
</reference>
<name>A0A845HGN1_9BURK</name>
<keyword evidence="2" id="KW-1185">Reference proteome</keyword>
<dbReference type="RefSeq" id="WP_161090134.1">
    <property type="nucleotide sequence ID" value="NZ_WWCV01000018.1"/>
</dbReference>
<evidence type="ECO:0000313" key="1">
    <source>
        <dbReference type="EMBL" id="MYN17517.1"/>
    </source>
</evidence>
<accession>A0A845HGN1</accession>
<dbReference type="EMBL" id="WWCV01000018">
    <property type="protein sequence ID" value="MYN17517.1"/>
    <property type="molecule type" value="Genomic_DNA"/>
</dbReference>
<dbReference type="InterPro" id="IPR037914">
    <property type="entry name" value="SpoVT-AbrB_sf"/>
</dbReference>
<proteinExistence type="predicted"/>
<dbReference type="Gene3D" id="2.10.260.10">
    <property type="match status" value="1"/>
</dbReference>
<dbReference type="Proteomes" id="UP000484875">
    <property type="component" value="Unassembled WGS sequence"/>
</dbReference>
<comment type="caution">
    <text evidence="1">The sequence shown here is derived from an EMBL/GenBank/DDBJ whole genome shotgun (WGS) entry which is preliminary data.</text>
</comment>
<sequence length="81" mass="8583">MTIAFVAPDGTVTVPRSVRKALGLENGGRIEFLPFGDGQVVMIAMNLSPKILEGTLPKPDLDCSVEEMVEIAAKRAALASK</sequence>
<gene>
    <name evidence="1" type="ORF">GTP81_12210</name>
</gene>